<dbReference type="PANTHER" id="PTHR33143">
    <property type="entry name" value="F16F4.1 PROTEIN-RELATED"/>
    <property type="match status" value="1"/>
</dbReference>
<dbReference type="AlphaFoldDB" id="A0AAQ3QLH2"/>
<organism evidence="2 3">
    <name type="scientific">Canna indica</name>
    <name type="common">Indian-shot</name>
    <dbReference type="NCBI Taxonomy" id="4628"/>
    <lineage>
        <taxon>Eukaryota</taxon>
        <taxon>Viridiplantae</taxon>
        <taxon>Streptophyta</taxon>
        <taxon>Embryophyta</taxon>
        <taxon>Tracheophyta</taxon>
        <taxon>Spermatophyta</taxon>
        <taxon>Magnoliopsida</taxon>
        <taxon>Liliopsida</taxon>
        <taxon>Zingiberales</taxon>
        <taxon>Cannaceae</taxon>
        <taxon>Canna</taxon>
    </lineage>
</organism>
<keyword evidence="3" id="KW-1185">Reference proteome</keyword>
<dbReference type="InterPro" id="IPR039607">
    <property type="entry name" value="VQ_8/17/18/20/21/25"/>
</dbReference>
<dbReference type="InterPro" id="IPR008889">
    <property type="entry name" value="VQ"/>
</dbReference>
<dbReference type="EMBL" id="CP136896">
    <property type="protein sequence ID" value="WOL13963.1"/>
    <property type="molecule type" value="Genomic_DNA"/>
</dbReference>
<gene>
    <name evidence="2" type="ORF">Cni_G22743</name>
</gene>
<protein>
    <submittedName>
        <fullName evidence="2">VQ motif-containing protein 17</fullName>
    </submittedName>
</protein>
<accession>A0AAQ3QLH2</accession>
<reference evidence="2 3" key="1">
    <citation type="submission" date="2023-10" db="EMBL/GenBank/DDBJ databases">
        <title>Chromosome-scale genome assembly provides insights into flower coloration mechanisms of Canna indica.</title>
        <authorList>
            <person name="Li C."/>
        </authorList>
    </citation>
    <scope>NUCLEOTIDE SEQUENCE [LARGE SCALE GENOMIC DNA]</scope>
    <source>
        <tissue evidence="2">Flower</tissue>
    </source>
</reference>
<evidence type="ECO:0000313" key="3">
    <source>
        <dbReference type="Proteomes" id="UP001327560"/>
    </source>
</evidence>
<dbReference type="Proteomes" id="UP001327560">
    <property type="component" value="Chromosome 7"/>
</dbReference>
<dbReference type="Pfam" id="PF05678">
    <property type="entry name" value="VQ"/>
    <property type="match status" value="1"/>
</dbReference>
<evidence type="ECO:0000313" key="2">
    <source>
        <dbReference type="EMBL" id="WOL13963.1"/>
    </source>
</evidence>
<dbReference type="PANTHER" id="PTHR33143:SF77">
    <property type="entry name" value="(WILD MALAYSIAN BANANA) HYPOTHETICAL PROTEIN"/>
    <property type="match status" value="1"/>
</dbReference>
<evidence type="ECO:0000259" key="1">
    <source>
        <dbReference type="Pfam" id="PF05678"/>
    </source>
</evidence>
<proteinExistence type="predicted"/>
<dbReference type="GO" id="GO:0005634">
    <property type="term" value="C:nucleus"/>
    <property type="evidence" value="ECO:0007669"/>
    <property type="project" value="TreeGrafter"/>
</dbReference>
<name>A0AAQ3QLH2_9LILI</name>
<sequence>MERFISSGDCIALPRRPTPTTLRMHDGSRAVAKLKPKVKIVHVFEPEIMKTDAANFRELVQRLTGKPAPAAICSSKKKEKKRNSTKVVTLFPNKMINHDEYSSPVCDEVATRSEVVKKETSEEERTMTVANNSGGFLGEFEEVDFFLQELIDLPLSSALCCD</sequence>
<feature type="domain" description="VQ" evidence="1">
    <location>
        <begin position="45"/>
        <end position="69"/>
    </location>
</feature>